<dbReference type="GeneID" id="68115261"/>
<comment type="caution">
    <text evidence="1">The sequence shown here is derived from an EMBL/GenBank/DDBJ whole genome shotgun (WGS) entry which is preliminary data.</text>
</comment>
<sequence>MSSLDNKRNCMGNEITQIIRSERFEHKICGMTSSLVRLLRTLNSSSFTTFQSQHQQQEPSSASDDDIFQPLISKLRDLLQRHFEKCHDNNNSNPQNNLPNSCCSEGNICEEENAQVNVGFAFGNVAKTLYAHNVNLNENDVCVCLIMDSQLDIDCKMVTAVRKNSSLVSSNDKSIIWKLLYKYSFQ</sequence>
<evidence type="ECO:0000313" key="1">
    <source>
        <dbReference type="EMBL" id="KAF0984128.1"/>
    </source>
</evidence>
<dbReference type="Proteomes" id="UP000444721">
    <property type="component" value="Unassembled WGS sequence"/>
</dbReference>
<dbReference type="VEuPathDB" id="AmoebaDB:NfTy_004000"/>
<protein>
    <submittedName>
        <fullName evidence="1">Uncharacterized protein</fullName>
    </submittedName>
</protein>
<dbReference type="RefSeq" id="XP_044568841.1">
    <property type="nucleotide sequence ID" value="XM_044711855.1"/>
</dbReference>
<gene>
    <name evidence="1" type="ORF">FDP41_008043</name>
</gene>
<proteinExistence type="predicted"/>
<dbReference type="EMBL" id="VFQX01000004">
    <property type="protein sequence ID" value="KAF0984128.1"/>
    <property type="molecule type" value="Genomic_DNA"/>
</dbReference>
<dbReference type="VEuPathDB" id="AmoebaDB:FDP41_008043"/>
<name>A0A6A5CFI3_NAEFO</name>
<dbReference type="AlphaFoldDB" id="A0A6A5CFI3"/>
<dbReference type="VEuPathDB" id="AmoebaDB:NF0091610"/>
<accession>A0A6A5CFI3</accession>
<evidence type="ECO:0000313" key="2">
    <source>
        <dbReference type="Proteomes" id="UP000444721"/>
    </source>
</evidence>
<dbReference type="OrthoDB" id="10266800at2759"/>
<reference evidence="1 2" key="1">
    <citation type="journal article" date="2019" name="Sci. Rep.">
        <title>Nanopore sequencing improves the draft genome of the human pathogenic amoeba Naegleria fowleri.</title>
        <authorList>
            <person name="Liechti N."/>
            <person name="Schurch N."/>
            <person name="Bruggmann R."/>
            <person name="Wittwer M."/>
        </authorList>
    </citation>
    <scope>NUCLEOTIDE SEQUENCE [LARGE SCALE GENOMIC DNA]</scope>
    <source>
        <strain evidence="1 2">ATCC 30894</strain>
    </source>
</reference>
<organism evidence="1 2">
    <name type="scientific">Naegleria fowleri</name>
    <name type="common">Brain eating amoeba</name>
    <dbReference type="NCBI Taxonomy" id="5763"/>
    <lineage>
        <taxon>Eukaryota</taxon>
        <taxon>Discoba</taxon>
        <taxon>Heterolobosea</taxon>
        <taxon>Tetramitia</taxon>
        <taxon>Eutetramitia</taxon>
        <taxon>Vahlkampfiidae</taxon>
        <taxon>Naegleria</taxon>
    </lineage>
</organism>
<keyword evidence="2" id="KW-1185">Reference proteome</keyword>